<dbReference type="Pfam" id="PF10944">
    <property type="entry name" value="DUF2630"/>
    <property type="match status" value="1"/>
</dbReference>
<name>A0A8J3YN93_9ACTN</name>
<evidence type="ECO:0000313" key="2">
    <source>
        <dbReference type="EMBL" id="GIJ47467.1"/>
    </source>
</evidence>
<sequence length="62" mass="7243">MRAGVQDGSLSTDEEHARLRAVEEQLDQLWDLLRRRRAARDNGQDPESVAQRPIPEVEQYRQ</sequence>
<dbReference type="EMBL" id="BOPF01000015">
    <property type="protein sequence ID" value="GIJ47467.1"/>
    <property type="molecule type" value="Genomic_DNA"/>
</dbReference>
<keyword evidence="3" id="KW-1185">Reference proteome</keyword>
<evidence type="ECO:0000256" key="1">
    <source>
        <dbReference type="SAM" id="MobiDB-lite"/>
    </source>
</evidence>
<comment type="caution">
    <text evidence="2">The sequence shown here is derived from an EMBL/GenBank/DDBJ whole genome shotgun (WGS) entry which is preliminary data.</text>
</comment>
<gene>
    <name evidence="2" type="ORF">Val02_43530</name>
</gene>
<organism evidence="2 3">
    <name type="scientific">Virgisporangium aliadipatigenens</name>
    <dbReference type="NCBI Taxonomy" id="741659"/>
    <lineage>
        <taxon>Bacteria</taxon>
        <taxon>Bacillati</taxon>
        <taxon>Actinomycetota</taxon>
        <taxon>Actinomycetes</taxon>
        <taxon>Micromonosporales</taxon>
        <taxon>Micromonosporaceae</taxon>
        <taxon>Virgisporangium</taxon>
    </lineage>
</organism>
<evidence type="ECO:0008006" key="4">
    <source>
        <dbReference type="Google" id="ProtNLM"/>
    </source>
</evidence>
<reference evidence="2" key="1">
    <citation type="submission" date="2021-01" db="EMBL/GenBank/DDBJ databases">
        <title>Whole genome shotgun sequence of Virgisporangium aliadipatigenens NBRC 105644.</title>
        <authorList>
            <person name="Komaki H."/>
            <person name="Tamura T."/>
        </authorList>
    </citation>
    <scope>NUCLEOTIDE SEQUENCE</scope>
    <source>
        <strain evidence="2">NBRC 105644</strain>
    </source>
</reference>
<protein>
    <recommendedName>
        <fullName evidence="4">DUF2630 family protein</fullName>
    </recommendedName>
</protein>
<proteinExistence type="predicted"/>
<accession>A0A8J3YN93</accession>
<evidence type="ECO:0000313" key="3">
    <source>
        <dbReference type="Proteomes" id="UP000619260"/>
    </source>
</evidence>
<dbReference type="AlphaFoldDB" id="A0A8J3YN93"/>
<dbReference type="InterPro" id="IPR020311">
    <property type="entry name" value="Uncharacterised_Rv0898c"/>
</dbReference>
<feature type="region of interest" description="Disordered" evidence="1">
    <location>
        <begin position="38"/>
        <end position="62"/>
    </location>
</feature>
<dbReference type="Proteomes" id="UP000619260">
    <property type="component" value="Unassembled WGS sequence"/>
</dbReference>